<gene>
    <name evidence="1" type="ORF">DSCO28_68700</name>
</gene>
<proteinExistence type="predicted"/>
<dbReference type="RefSeq" id="WP_155325631.1">
    <property type="nucleotide sequence ID" value="NZ_AP021876.1"/>
</dbReference>
<protein>
    <recommendedName>
        <fullName evidence="3">Cytidylate kinase</fullName>
    </recommendedName>
</protein>
<name>A0A5K8A1V9_9BACT</name>
<dbReference type="EMBL" id="AP021876">
    <property type="protein sequence ID" value="BBO86304.1"/>
    <property type="molecule type" value="Genomic_DNA"/>
</dbReference>
<dbReference type="KEGG" id="dov:DSCO28_68700"/>
<organism evidence="1 2">
    <name type="scientific">Desulfosarcina ovata subsp. sediminis</name>
    <dbReference type="NCBI Taxonomy" id="885957"/>
    <lineage>
        <taxon>Bacteria</taxon>
        <taxon>Pseudomonadati</taxon>
        <taxon>Thermodesulfobacteriota</taxon>
        <taxon>Desulfobacteria</taxon>
        <taxon>Desulfobacterales</taxon>
        <taxon>Desulfosarcinaceae</taxon>
        <taxon>Desulfosarcina</taxon>
    </lineage>
</organism>
<evidence type="ECO:0008006" key="3">
    <source>
        <dbReference type="Google" id="ProtNLM"/>
    </source>
</evidence>
<reference evidence="1 2" key="1">
    <citation type="submission" date="2019-11" db="EMBL/GenBank/DDBJ databases">
        <title>Comparative genomics of hydrocarbon-degrading Desulfosarcina strains.</title>
        <authorList>
            <person name="Watanabe M."/>
            <person name="Kojima H."/>
            <person name="Fukui M."/>
        </authorList>
    </citation>
    <scope>NUCLEOTIDE SEQUENCE [LARGE SCALE GENOMIC DNA]</scope>
    <source>
        <strain evidence="1 2">28bB2T</strain>
    </source>
</reference>
<dbReference type="Proteomes" id="UP000425960">
    <property type="component" value="Chromosome"/>
</dbReference>
<evidence type="ECO:0000313" key="1">
    <source>
        <dbReference type="EMBL" id="BBO86304.1"/>
    </source>
</evidence>
<dbReference type="Pfam" id="PF13189">
    <property type="entry name" value="Cytidylate_kin2"/>
    <property type="match status" value="1"/>
</dbReference>
<accession>A0A5K8A1V9</accession>
<dbReference type="SUPFAM" id="SSF52540">
    <property type="entry name" value="P-loop containing nucleoside triphosphate hydrolases"/>
    <property type="match status" value="1"/>
</dbReference>
<evidence type="ECO:0000313" key="2">
    <source>
        <dbReference type="Proteomes" id="UP000425960"/>
    </source>
</evidence>
<sequence>MAIITISRGCFSHGKEVAECVAKQLGYQCISQEALLEACHAFDIPEAKLYDSLHDAPGLIERITHVRQRLIDRIQAALLEYVERDNVVYHGFAGQMLLEGVAHVLKVRVIADPEERVKILQRRQHLSREAALEIIGREDHERAEWYRSIYRIDMNDPRFYDLVLHVGRLTIDDACDILCQMANSSSFRTTPQSTAALADLALENHVKAAIADICKADVTCRDGVVHLRVQGQKLIPAGAASPRIQHQVQDQIYDDVYEKIIALVSAIPGVKDIDCAIDTPYYV</sequence>
<dbReference type="AlphaFoldDB" id="A0A5K8A1V9"/>
<dbReference type="InterPro" id="IPR027417">
    <property type="entry name" value="P-loop_NTPase"/>
</dbReference>
<dbReference type="Gene3D" id="3.40.50.300">
    <property type="entry name" value="P-loop containing nucleotide triphosphate hydrolases"/>
    <property type="match status" value="1"/>
</dbReference>